<protein>
    <submittedName>
        <fullName evidence="3">Pyruvate,water dikinase</fullName>
    </submittedName>
</protein>
<name>A0A2T6K676_9RHOB</name>
<dbReference type="SUPFAM" id="SSF56059">
    <property type="entry name" value="Glutathione synthetase ATP-binding domain-like"/>
    <property type="match status" value="1"/>
</dbReference>
<feature type="domain" description="PEP-utilising enzyme mobile" evidence="1">
    <location>
        <begin position="728"/>
        <end position="798"/>
    </location>
</feature>
<dbReference type="InterPro" id="IPR008279">
    <property type="entry name" value="PEP-util_enz_mobile_dom"/>
</dbReference>
<dbReference type="InterPro" id="IPR013815">
    <property type="entry name" value="ATP_grasp_subdomain_1"/>
</dbReference>
<comment type="caution">
    <text evidence="3">The sequence shown here is derived from an EMBL/GenBank/DDBJ whole genome shotgun (WGS) entry which is preliminary data.</text>
</comment>
<keyword evidence="3" id="KW-0418">Kinase</keyword>
<accession>A0A2T6K676</accession>
<dbReference type="Gene3D" id="3.50.30.10">
    <property type="entry name" value="Phosphohistidine domain"/>
    <property type="match status" value="1"/>
</dbReference>
<evidence type="ECO:0000259" key="2">
    <source>
        <dbReference type="Pfam" id="PF01326"/>
    </source>
</evidence>
<feature type="domain" description="Pyruvate phosphate dikinase AMP/ATP-binding" evidence="2">
    <location>
        <begin position="57"/>
        <end position="173"/>
    </location>
</feature>
<keyword evidence="3" id="KW-0808">Transferase</keyword>
<dbReference type="GO" id="GO:0005524">
    <property type="term" value="F:ATP binding"/>
    <property type="evidence" value="ECO:0007669"/>
    <property type="project" value="InterPro"/>
</dbReference>
<organism evidence="3 4">
    <name type="scientific">Yoonia sediminilitoris</name>
    <dbReference type="NCBI Taxonomy" id="1286148"/>
    <lineage>
        <taxon>Bacteria</taxon>
        <taxon>Pseudomonadati</taxon>
        <taxon>Pseudomonadota</taxon>
        <taxon>Alphaproteobacteria</taxon>
        <taxon>Rhodobacterales</taxon>
        <taxon>Paracoccaceae</taxon>
        <taxon>Yoonia</taxon>
    </lineage>
</organism>
<dbReference type="OrthoDB" id="9765468at2"/>
<dbReference type="SUPFAM" id="SSF52009">
    <property type="entry name" value="Phosphohistidine domain"/>
    <property type="match status" value="1"/>
</dbReference>
<dbReference type="InterPro" id="IPR051549">
    <property type="entry name" value="PEP_Utilizing_Enz"/>
</dbReference>
<dbReference type="Gene3D" id="3.30.1490.20">
    <property type="entry name" value="ATP-grasp fold, A domain"/>
    <property type="match status" value="1"/>
</dbReference>
<proteinExistence type="predicted"/>
<evidence type="ECO:0000259" key="1">
    <source>
        <dbReference type="Pfam" id="PF00391"/>
    </source>
</evidence>
<dbReference type="Proteomes" id="UP000244523">
    <property type="component" value="Unassembled WGS sequence"/>
</dbReference>
<dbReference type="InterPro" id="IPR036637">
    <property type="entry name" value="Phosphohistidine_dom_sf"/>
</dbReference>
<dbReference type="InterPro" id="IPR002192">
    <property type="entry name" value="PPDK_AMP/ATP-bd"/>
</dbReference>
<dbReference type="RefSeq" id="WP_108388909.1">
    <property type="nucleotide sequence ID" value="NZ_QBUD01000021.1"/>
</dbReference>
<keyword evidence="4" id="KW-1185">Reference proteome</keyword>
<dbReference type="AlphaFoldDB" id="A0A2T6K676"/>
<feature type="domain" description="Pyruvate phosphate dikinase AMP/ATP-binding" evidence="2">
    <location>
        <begin position="192"/>
        <end position="238"/>
    </location>
</feature>
<dbReference type="PANTHER" id="PTHR43615:SF1">
    <property type="entry name" value="PPDK_N DOMAIN-CONTAINING PROTEIN"/>
    <property type="match status" value="1"/>
</dbReference>
<dbReference type="Pfam" id="PF00391">
    <property type="entry name" value="PEP-utilizers"/>
    <property type="match status" value="1"/>
</dbReference>
<keyword evidence="3" id="KW-0670">Pyruvate</keyword>
<gene>
    <name evidence="3" type="ORF">C8N45_12128</name>
</gene>
<sequence length="807" mass="86982">MSAIIAQSDALQVDLVGGKAAALARLAKCGFNPPAFFVIPAEVFALDQTCTGLDTAIAQLGQGPFAVRSSARQEDGTDHSHAGQFDSLLNVASADVWAAAQKVWHSGFSETVKTYRAVKSGGKAEGPSVIVQRMVDATAAGVAFSADPVTGQRNQVVISAIAGLGERLVSGEEDGEDWSIGTTTIGPDAPTVLTHVQAEQVADLARRAEAAFGTPQDIEWAFDADGLHILQSRPITTKLLPKPQTDTALTIFDNSNIVESYPGMVSPLTYSFAVHIYARVYQAFVRLLGVPESTIAANGAVFGNMLGRVDGRVYYNLVNWYRALALLPGFSLNRAYMETMMGVATPMPAEVTDTIGPPPARGAARIREYLKLIKVGGGLIWQAIRLSRTRARFYARLNDALDSGFDPQTANPTALAAEYRRIESTLLDRWDAPLVNDFLCMIAFGASRNLLEKWLGPKGLQLHNDVMIGQGDIISAEPAQRIAALGAMVRDAGLGDELRTCGRDALRSHPQIDAQVQAYLDKFGDRCTEELKLESIPLSDDPTSLLQAIAASASRDATPDHSTKDPDWAALFPNQPIQRQLAKWLITWTKARVRDRENLRFERTRIFGHTRRVFLALGREFAARALLASPRDIFYLTTQEALGAVEGFGLSPDLRALAAMRKAEDAAAARHPDPPERIELRGPAIAPVWEDAASEKDSAAERTATGCSAGQVTAKARIIRDPRKETLAPGDILVARHTDPGWIAVFSNASAIVVERGSLLSHSAIVARELGIPCVVGLKGATQWITDGEEIAVDGATGRVERCDAKL</sequence>
<dbReference type="EMBL" id="QBUD01000021">
    <property type="protein sequence ID" value="PUB10172.1"/>
    <property type="molecule type" value="Genomic_DNA"/>
</dbReference>
<dbReference type="Gene3D" id="3.30.470.20">
    <property type="entry name" value="ATP-grasp fold, B domain"/>
    <property type="match status" value="2"/>
</dbReference>
<evidence type="ECO:0000313" key="4">
    <source>
        <dbReference type="Proteomes" id="UP000244523"/>
    </source>
</evidence>
<reference evidence="3 4" key="1">
    <citation type="submission" date="2018-04" db="EMBL/GenBank/DDBJ databases">
        <title>Genomic Encyclopedia of Archaeal and Bacterial Type Strains, Phase II (KMG-II): from individual species to whole genera.</title>
        <authorList>
            <person name="Goeker M."/>
        </authorList>
    </citation>
    <scope>NUCLEOTIDE SEQUENCE [LARGE SCALE GENOMIC DNA]</scope>
    <source>
        <strain evidence="3 4">DSM 29955</strain>
    </source>
</reference>
<dbReference type="GO" id="GO:0016301">
    <property type="term" value="F:kinase activity"/>
    <property type="evidence" value="ECO:0007669"/>
    <property type="project" value="UniProtKB-KW"/>
</dbReference>
<dbReference type="Pfam" id="PF01326">
    <property type="entry name" value="PPDK_N"/>
    <property type="match status" value="2"/>
</dbReference>
<dbReference type="PANTHER" id="PTHR43615">
    <property type="entry name" value="PHOSPHOENOLPYRUVATE SYNTHASE-RELATED"/>
    <property type="match status" value="1"/>
</dbReference>
<evidence type="ECO:0000313" key="3">
    <source>
        <dbReference type="EMBL" id="PUB10172.1"/>
    </source>
</evidence>